<organism evidence="3 4">
    <name type="scientific">Malassezia equina</name>
    <dbReference type="NCBI Taxonomy" id="1381935"/>
    <lineage>
        <taxon>Eukaryota</taxon>
        <taxon>Fungi</taxon>
        <taxon>Dikarya</taxon>
        <taxon>Basidiomycota</taxon>
        <taxon>Ustilaginomycotina</taxon>
        <taxon>Malasseziomycetes</taxon>
        <taxon>Malasseziales</taxon>
        <taxon>Malasseziaceae</taxon>
        <taxon>Malassezia</taxon>
    </lineage>
</organism>
<comment type="subcellular location">
    <subcellularLocation>
        <location evidence="1">Mitochondrion</location>
    </subcellularLocation>
</comment>
<dbReference type="InterPro" id="IPR011856">
    <property type="entry name" value="tRNA_endonuc-like_dom_sf"/>
</dbReference>
<dbReference type="InterPro" id="IPR011335">
    <property type="entry name" value="Restrct_endonuc-II-like"/>
</dbReference>
<dbReference type="InterPro" id="IPR018828">
    <property type="entry name" value="RRG7"/>
</dbReference>
<dbReference type="PANTHER" id="PTHR28133">
    <property type="entry name" value="REQUIRED FOR RESPIRATORY GROWTH PROTEIN 7, MITOCHONDRIAL"/>
    <property type="match status" value="1"/>
</dbReference>
<dbReference type="Gene3D" id="3.40.1350.10">
    <property type="match status" value="1"/>
</dbReference>
<dbReference type="EMBL" id="CP119907">
    <property type="protein sequence ID" value="WFD24949.1"/>
    <property type="molecule type" value="Genomic_DNA"/>
</dbReference>
<dbReference type="Pfam" id="PF10356">
    <property type="entry name" value="RRG7"/>
    <property type="match status" value="2"/>
</dbReference>
<keyword evidence="4" id="KW-1185">Reference proteome</keyword>
<accession>A0AAF0EGC8</accession>
<proteinExistence type="predicted"/>
<evidence type="ECO:0000313" key="3">
    <source>
        <dbReference type="EMBL" id="WFD24949.1"/>
    </source>
</evidence>
<protein>
    <recommendedName>
        <fullName evidence="5">Restriction endonuclease type IV Mrr domain-containing protein</fullName>
    </recommendedName>
</protein>
<evidence type="ECO:0000313" key="4">
    <source>
        <dbReference type="Proteomes" id="UP001214415"/>
    </source>
</evidence>
<gene>
    <name evidence="3" type="ORF">MEQU1_003656</name>
</gene>
<dbReference type="GO" id="GO:0003676">
    <property type="term" value="F:nucleic acid binding"/>
    <property type="evidence" value="ECO:0007669"/>
    <property type="project" value="InterPro"/>
</dbReference>
<evidence type="ECO:0008006" key="5">
    <source>
        <dbReference type="Google" id="ProtNLM"/>
    </source>
</evidence>
<dbReference type="Proteomes" id="UP001214415">
    <property type="component" value="Chromosome 8"/>
</dbReference>
<sequence>MATSAAGRGAAYEKACLNTLKSWMGMRLHHTGGAGDGGVDLRGWWEPGPLHADAYRVLVQCKAEKKPVGPVVVRELEGTLLRAGWVDQRAQAAPEPLFAILASASGFSKQSLLHTRSSPLPMLLLHLAADVSQDTLPDTLPCQGFVWNEALAGRHGLLGGALEAIWHTSATAPPVLALYRGGVRLC</sequence>
<dbReference type="AlphaFoldDB" id="A0AAF0EGC8"/>
<evidence type="ECO:0000256" key="2">
    <source>
        <dbReference type="ARBA" id="ARBA00023128"/>
    </source>
</evidence>
<reference evidence="3" key="1">
    <citation type="submission" date="2023-03" db="EMBL/GenBank/DDBJ databases">
        <title>Mating type loci evolution in Malassezia.</title>
        <authorList>
            <person name="Coelho M.A."/>
        </authorList>
    </citation>
    <scope>NUCLEOTIDE SEQUENCE</scope>
    <source>
        <strain evidence="3">CBS 12830</strain>
    </source>
</reference>
<dbReference type="GO" id="GO:0006302">
    <property type="term" value="P:double-strand break repair"/>
    <property type="evidence" value="ECO:0007669"/>
    <property type="project" value="UniProtKB-ARBA"/>
</dbReference>
<evidence type="ECO:0000256" key="1">
    <source>
        <dbReference type="ARBA" id="ARBA00004173"/>
    </source>
</evidence>
<dbReference type="GO" id="GO:0005739">
    <property type="term" value="C:mitochondrion"/>
    <property type="evidence" value="ECO:0007669"/>
    <property type="project" value="UniProtKB-SubCell"/>
</dbReference>
<keyword evidence="2" id="KW-0496">Mitochondrion</keyword>
<dbReference type="PANTHER" id="PTHR28133:SF1">
    <property type="entry name" value="REQUIRED FOR RESPIRATORY GROWTH PROTEIN 7, MITOCHONDRIAL"/>
    <property type="match status" value="1"/>
</dbReference>
<dbReference type="SUPFAM" id="SSF52980">
    <property type="entry name" value="Restriction endonuclease-like"/>
    <property type="match status" value="1"/>
</dbReference>
<name>A0AAF0EGC8_9BASI</name>